<gene>
    <name evidence="2" type="ORF">WN51_10308</name>
</gene>
<dbReference type="AlphaFoldDB" id="A0A0N0BI59"/>
<evidence type="ECO:0000313" key="2">
    <source>
        <dbReference type="EMBL" id="KOX77218.1"/>
    </source>
</evidence>
<dbReference type="OrthoDB" id="10474610at2759"/>
<evidence type="ECO:0000256" key="1">
    <source>
        <dbReference type="SAM" id="MobiDB-lite"/>
    </source>
</evidence>
<reference evidence="2 3" key="1">
    <citation type="submission" date="2015-07" db="EMBL/GenBank/DDBJ databases">
        <title>The genome of Melipona quadrifasciata.</title>
        <authorList>
            <person name="Pan H."/>
            <person name="Kapheim K."/>
        </authorList>
    </citation>
    <scope>NUCLEOTIDE SEQUENCE [LARGE SCALE GENOMIC DNA]</scope>
    <source>
        <strain evidence="2">0111107301</strain>
        <tissue evidence="2">Whole body</tissue>
    </source>
</reference>
<accession>A0A0N0BI59</accession>
<dbReference type="Proteomes" id="UP000053105">
    <property type="component" value="Unassembled WGS sequence"/>
</dbReference>
<name>A0A0N0BI59_9HYME</name>
<sequence length="183" mass="20057">MKSDDAPMKSGSAVNKTGILVNPTMGITGNLTRLPKQAKAVGMKIDGAELLESSAIAARYQNGTDGGDVIGLKLPDGPGSFIERRGLGPIREQGMRLIGFRRNSRQGPETDARADASRSRIMIKKKKEKRNEEKLNVTPRCPSSRSSPLKCHNLKVPKNKYKSKKNAQDGEKFNVHRNPPPRV</sequence>
<feature type="compositionally biased region" description="Basic residues" evidence="1">
    <location>
        <begin position="152"/>
        <end position="165"/>
    </location>
</feature>
<dbReference type="EMBL" id="KQ435735">
    <property type="protein sequence ID" value="KOX77218.1"/>
    <property type="molecule type" value="Genomic_DNA"/>
</dbReference>
<proteinExistence type="predicted"/>
<keyword evidence="3" id="KW-1185">Reference proteome</keyword>
<feature type="region of interest" description="Disordered" evidence="1">
    <location>
        <begin position="124"/>
        <end position="183"/>
    </location>
</feature>
<evidence type="ECO:0000313" key="3">
    <source>
        <dbReference type="Proteomes" id="UP000053105"/>
    </source>
</evidence>
<protein>
    <submittedName>
        <fullName evidence="2">Uncharacterized protein</fullName>
    </submittedName>
</protein>
<organism evidence="2 3">
    <name type="scientific">Melipona quadrifasciata</name>
    <dbReference type="NCBI Taxonomy" id="166423"/>
    <lineage>
        <taxon>Eukaryota</taxon>
        <taxon>Metazoa</taxon>
        <taxon>Ecdysozoa</taxon>
        <taxon>Arthropoda</taxon>
        <taxon>Hexapoda</taxon>
        <taxon>Insecta</taxon>
        <taxon>Pterygota</taxon>
        <taxon>Neoptera</taxon>
        <taxon>Endopterygota</taxon>
        <taxon>Hymenoptera</taxon>
        <taxon>Apocrita</taxon>
        <taxon>Aculeata</taxon>
        <taxon>Apoidea</taxon>
        <taxon>Anthophila</taxon>
        <taxon>Apidae</taxon>
        <taxon>Melipona</taxon>
    </lineage>
</organism>